<keyword evidence="3" id="KW-0067">ATP-binding</keyword>
<dbReference type="RefSeq" id="WP_073067529.1">
    <property type="nucleotide sequence ID" value="NZ_FRCK01000008.1"/>
</dbReference>
<dbReference type="PROSITE" id="PS00688">
    <property type="entry name" value="SIGMA54_INTERACT_3"/>
    <property type="match status" value="1"/>
</dbReference>
<dbReference type="AlphaFoldDB" id="A0A1M7IHB0"/>
<dbReference type="SMART" id="SM00448">
    <property type="entry name" value="REC"/>
    <property type="match status" value="1"/>
</dbReference>
<dbReference type="InterPro" id="IPR002078">
    <property type="entry name" value="Sigma_54_int"/>
</dbReference>
<feature type="modified residue" description="4-aspartylphosphate" evidence="7">
    <location>
        <position position="55"/>
    </location>
</feature>
<dbReference type="OrthoDB" id="9802388at2"/>
<dbReference type="STRING" id="53463.SAMN05444389_108138"/>
<organism evidence="10 11">
    <name type="scientific">Paracoccus solventivorans</name>
    <dbReference type="NCBI Taxonomy" id="53463"/>
    <lineage>
        <taxon>Bacteria</taxon>
        <taxon>Pseudomonadati</taxon>
        <taxon>Pseudomonadota</taxon>
        <taxon>Alphaproteobacteria</taxon>
        <taxon>Rhodobacterales</taxon>
        <taxon>Paracoccaceae</taxon>
        <taxon>Paracoccus</taxon>
    </lineage>
</organism>
<dbReference type="Gene3D" id="3.40.50.2300">
    <property type="match status" value="1"/>
</dbReference>
<dbReference type="InterPro" id="IPR011006">
    <property type="entry name" value="CheY-like_superfamily"/>
</dbReference>
<evidence type="ECO:0000256" key="5">
    <source>
        <dbReference type="ARBA" id="ARBA00023015"/>
    </source>
</evidence>
<keyword evidence="6" id="KW-0804">Transcription</keyword>
<name>A0A1M7IHB0_9RHOB</name>
<dbReference type="Proteomes" id="UP000184444">
    <property type="component" value="Unassembled WGS sequence"/>
</dbReference>
<evidence type="ECO:0000313" key="11">
    <source>
        <dbReference type="Proteomes" id="UP000184444"/>
    </source>
</evidence>
<dbReference type="Pfam" id="PF25601">
    <property type="entry name" value="AAA_lid_14"/>
    <property type="match status" value="1"/>
</dbReference>
<dbReference type="InterPro" id="IPR025944">
    <property type="entry name" value="Sigma_54_int_dom_CS"/>
</dbReference>
<dbReference type="FunFam" id="3.40.50.300:FF:001812">
    <property type="entry name" value="C4-dicarboxylate transport transcriptional regulatory protein DctD"/>
    <property type="match status" value="1"/>
</dbReference>
<dbReference type="FunFam" id="1.10.10.60:FF:000179">
    <property type="entry name" value="Two component, sigma54 specific, transcriptional regulator, Fis family"/>
    <property type="match status" value="1"/>
</dbReference>
<dbReference type="PROSITE" id="PS50110">
    <property type="entry name" value="RESPONSE_REGULATORY"/>
    <property type="match status" value="1"/>
</dbReference>
<dbReference type="Pfam" id="PF00072">
    <property type="entry name" value="Response_reg"/>
    <property type="match status" value="1"/>
</dbReference>
<dbReference type="PANTHER" id="PTHR32071">
    <property type="entry name" value="TRANSCRIPTIONAL REGULATORY PROTEIN"/>
    <property type="match status" value="1"/>
</dbReference>
<keyword evidence="11" id="KW-1185">Reference proteome</keyword>
<dbReference type="SUPFAM" id="SSF52540">
    <property type="entry name" value="P-loop containing nucleoside triphosphate hydrolases"/>
    <property type="match status" value="1"/>
</dbReference>
<dbReference type="CDD" id="cd17549">
    <property type="entry name" value="REC_DctD-like"/>
    <property type="match status" value="1"/>
</dbReference>
<evidence type="ECO:0000256" key="1">
    <source>
        <dbReference type="ARBA" id="ARBA00022553"/>
    </source>
</evidence>
<dbReference type="GO" id="GO:0000160">
    <property type="term" value="P:phosphorelay signal transduction system"/>
    <property type="evidence" value="ECO:0007669"/>
    <property type="project" value="UniProtKB-KW"/>
</dbReference>
<dbReference type="Gene3D" id="3.40.50.300">
    <property type="entry name" value="P-loop containing nucleotide triphosphate hydrolases"/>
    <property type="match status" value="1"/>
</dbReference>
<keyword evidence="2" id="KW-0547">Nucleotide-binding</keyword>
<dbReference type="InterPro" id="IPR001789">
    <property type="entry name" value="Sig_transdc_resp-reg_receiver"/>
</dbReference>
<dbReference type="GO" id="GO:0006355">
    <property type="term" value="P:regulation of DNA-templated transcription"/>
    <property type="evidence" value="ECO:0007669"/>
    <property type="project" value="InterPro"/>
</dbReference>
<reference evidence="11" key="1">
    <citation type="submission" date="2016-11" db="EMBL/GenBank/DDBJ databases">
        <authorList>
            <person name="Varghese N."/>
            <person name="Submissions S."/>
        </authorList>
    </citation>
    <scope>NUCLEOTIDE SEQUENCE [LARGE SCALE GENOMIC DNA]</scope>
    <source>
        <strain evidence="11">DSM 6637</strain>
    </source>
</reference>
<feature type="domain" description="Response regulatory" evidence="9">
    <location>
        <begin position="6"/>
        <end position="120"/>
    </location>
</feature>
<evidence type="ECO:0000256" key="2">
    <source>
        <dbReference type="ARBA" id="ARBA00022741"/>
    </source>
</evidence>
<evidence type="ECO:0000256" key="3">
    <source>
        <dbReference type="ARBA" id="ARBA00022840"/>
    </source>
</evidence>
<dbReference type="InterPro" id="IPR058031">
    <property type="entry name" value="AAA_lid_NorR"/>
</dbReference>
<evidence type="ECO:0000313" key="10">
    <source>
        <dbReference type="EMBL" id="SHM40172.1"/>
    </source>
</evidence>
<dbReference type="InterPro" id="IPR003593">
    <property type="entry name" value="AAA+_ATPase"/>
</dbReference>
<proteinExistence type="predicted"/>
<dbReference type="Gene3D" id="1.10.10.60">
    <property type="entry name" value="Homeodomain-like"/>
    <property type="match status" value="1"/>
</dbReference>
<evidence type="ECO:0000259" key="8">
    <source>
        <dbReference type="PROSITE" id="PS50045"/>
    </source>
</evidence>
<dbReference type="Gene3D" id="1.10.8.60">
    <property type="match status" value="1"/>
</dbReference>
<keyword evidence="5" id="KW-0805">Transcription regulation</keyword>
<dbReference type="FunFam" id="3.40.50.2300:FF:000018">
    <property type="entry name" value="DNA-binding transcriptional regulator NtrC"/>
    <property type="match status" value="1"/>
</dbReference>
<dbReference type="CDD" id="cd00009">
    <property type="entry name" value="AAA"/>
    <property type="match status" value="1"/>
</dbReference>
<dbReference type="SMART" id="SM00382">
    <property type="entry name" value="AAA"/>
    <property type="match status" value="1"/>
</dbReference>
<dbReference type="InterPro" id="IPR025662">
    <property type="entry name" value="Sigma_54_int_dom_ATP-bd_1"/>
</dbReference>
<dbReference type="EMBL" id="FRCK01000008">
    <property type="protein sequence ID" value="SHM40172.1"/>
    <property type="molecule type" value="Genomic_DNA"/>
</dbReference>
<dbReference type="GO" id="GO:0005524">
    <property type="term" value="F:ATP binding"/>
    <property type="evidence" value="ECO:0007669"/>
    <property type="project" value="UniProtKB-KW"/>
</dbReference>
<dbReference type="SUPFAM" id="SSF46689">
    <property type="entry name" value="Homeodomain-like"/>
    <property type="match status" value="1"/>
</dbReference>
<evidence type="ECO:0000256" key="6">
    <source>
        <dbReference type="ARBA" id="ARBA00023163"/>
    </source>
</evidence>
<dbReference type="Pfam" id="PF02954">
    <property type="entry name" value="HTH_8"/>
    <property type="match status" value="1"/>
</dbReference>
<evidence type="ECO:0000259" key="9">
    <source>
        <dbReference type="PROSITE" id="PS50110"/>
    </source>
</evidence>
<dbReference type="PROSITE" id="PS50045">
    <property type="entry name" value="SIGMA54_INTERACT_4"/>
    <property type="match status" value="1"/>
</dbReference>
<feature type="domain" description="Sigma-54 factor interaction" evidence="8">
    <location>
        <begin position="146"/>
        <end position="358"/>
    </location>
</feature>
<dbReference type="InterPro" id="IPR002197">
    <property type="entry name" value="HTH_Fis"/>
</dbReference>
<dbReference type="PROSITE" id="PS00675">
    <property type="entry name" value="SIGMA54_INTERACT_1"/>
    <property type="match status" value="1"/>
</dbReference>
<keyword evidence="10" id="KW-0238">DNA-binding</keyword>
<dbReference type="InterPro" id="IPR009057">
    <property type="entry name" value="Homeodomain-like_sf"/>
</dbReference>
<dbReference type="Pfam" id="PF00158">
    <property type="entry name" value="Sigma54_activat"/>
    <property type="match status" value="1"/>
</dbReference>
<accession>A0A1M7IHB0</accession>
<gene>
    <name evidence="10" type="ORF">SAMN05444389_108138</name>
</gene>
<dbReference type="InterPro" id="IPR027417">
    <property type="entry name" value="P-loop_NTPase"/>
</dbReference>
<evidence type="ECO:0000256" key="4">
    <source>
        <dbReference type="ARBA" id="ARBA00023012"/>
    </source>
</evidence>
<evidence type="ECO:0000256" key="7">
    <source>
        <dbReference type="PROSITE-ProRule" id="PRU00169"/>
    </source>
</evidence>
<keyword evidence="1 7" id="KW-0597">Phosphoprotein</keyword>
<sequence>MTQTMTVAIVDDEPDMRESISQWLTLSGFTTEVFASAEEALKVIGPDWPGAVITDIRMPGMDGMAFLKRLMGQDSALPVIMITGHGDVPMAVEAMRLGAMDFMEKPFNPDRMTELAKKALQARRITLDNRALRRDLSEGQQVMSKLVGTSPAMERLREDILDLGQADGHVLIDGETGTGKTLVAHALHAVGPRASRKFVPISCAAYNDEALATRLFGPVEDGLPAVEEARGGTLCLEDIEALSDPLQARLLAFIADQGSPAETRIIAISNARGEGRRAEDSLRPDLFYRLSALKITLPPLRQRGEDILALFTRMTEQFADEYGCEPPQITAQEAAQLLQAPWPGNVRQLINVAERAVLQNRRGTGSITSLLLGDGEEAQTDATTTEGKPLKEYVESFERMLIDNTMRRHKGSISAVMDELCLPRRTLNEKMAKYGLSRGDYL</sequence>
<dbReference type="SUPFAM" id="SSF52172">
    <property type="entry name" value="CheY-like"/>
    <property type="match status" value="1"/>
</dbReference>
<dbReference type="PANTHER" id="PTHR32071:SF57">
    <property type="entry name" value="C4-DICARBOXYLATE TRANSPORT TRANSCRIPTIONAL REGULATORY PROTEIN DCTD"/>
    <property type="match status" value="1"/>
</dbReference>
<keyword evidence="4" id="KW-0902">Two-component regulatory system</keyword>
<protein>
    <submittedName>
        <fullName evidence="10">DNA-binding transcriptional response regulator, NtrC family, contains REC, AAA-type ATPase, and a Fis-type DNA-binding domains</fullName>
    </submittedName>
</protein>
<dbReference type="GO" id="GO:0043565">
    <property type="term" value="F:sequence-specific DNA binding"/>
    <property type="evidence" value="ECO:0007669"/>
    <property type="project" value="InterPro"/>
</dbReference>